<proteinExistence type="predicted"/>
<accession>A0A5M8Q453</accession>
<evidence type="ECO:0000313" key="4">
    <source>
        <dbReference type="EMBL" id="KAA6430629.1"/>
    </source>
</evidence>
<feature type="domain" description="PRC-barrel" evidence="2">
    <location>
        <begin position="29"/>
        <end position="99"/>
    </location>
</feature>
<dbReference type="GO" id="GO:0030077">
    <property type="term" value="C:plasma membrane light-harvesting complex"/>
    <property type="evidence" value="ECO:0007669"/>
    <property type="project" value="InterPro"/>
</dbReference>
<gene>
    <name evidence="4" type="ORF">FOE74_19330</name>
</gene>
<evidence type="ECO:0000313" key="5">
    <source>
        <dbReference type="Proteomes" id="UP000323866"/>
    </source>
</evidence>
<evidence type="ECO:0000256" key="1">
    <source>
        <dbReference type="SAM" id="MobiDB-lite"/>
    </source>
</evidence>
<dbReference type="SUPFAM" id="SSF50346">
    <property type="entry name" value="PRC-barrel domain"/>
    <property type="match status" value="1"/>
</dbReference>
<dbReference type="Proteomes" id="UP000323866">
    <property type="component" value="Unassembled WGS sequence"/>
</dbReference>
<evidence type="ECO:0000259" key="2">
    <source>
        <dbReference type="Pfam" id="PF05239"/>
    </source>
</evidence>
<protein>
    <submittedName>
        <fullName evidence="4">DUF2382 domain-containing protein</fullName>
    </submittedName>
</protein>
<dbReference type="InterPro" id="IPR014747">
    <property type="entry name" value="Bac_photo_RC_H_C"/>
</dbReference>
<feature type="region of interest" description="Disordered" evidence="1">
    <location>
        <begin position="305"/>
        <end position="332"/>
    </location>
</feature>
<reference evidence="4 5" key="2">
    <citation type="submission" date="2019-09" db="EMBL/GenBank/DDBJ databases">
        <title>A bacterium isolated from glacier soil.</title>
        <authorList>
            <person name="Liu Q."/>
        </authorList>
    </citation>
    <scope>NUCLEOTIDE SEQUENCE [LARGE SCALE GENOMIC DNA]</scope>
    <source>
        <strain evidence="4 5">MDT1-10-3</strain>
    </source>
</reference>
<organism evidence="4 5">
    <name type="scientific">Rufibacter glacialis</name>
    <dbReference type="NCBI Taxonomy" id="1259555"/>
    <lineage>
        <taxon>Bacteria</taxon>
        <taxon>Pseudomonadati</taxon>
        <taxon>Bacteroidota</taxon>
        <taxon>Cytophagia</taxon>
        <taxon>Cytophagales</taxon>
        <taxon>Hymenobacteraceae</taxon>
        <taxon>Rufibacter</taxon>
    </lineage>
</organism>
<dbReference type="InterPro" id="IPR011033">
    <property type="entry name" value="PRC_barrel-like_sf"/>
</dbReference>
<dbReference type="GO" id="GO:0019684">
    <property type="term" value="P:photosynthesis, light reaction"/>
    <property type="evidence" value="ECO:0007669"/>
    <property type="project" value="InterPro"/>
</dbReference>
<dbReference type="Pfam" id="PF09557">
    <property type="entry name" value="DUF2382"/>
    <property type="match status" value="1"/>
</dbReference>
<reference evidence="4 5" key="1">
    <citation type="submission" date="2019-07" db="EMBL/GenBank/DDBJ databases">
        <authorList>
            <person name="Qu J.-H."/>
        </authorList>
    </citation>
    <scope>NUCLEOTIDE SEQUENCE [LARGE SCALE GENOMIC DNA]</scope>
    <source>
        <strain evidence="4 5">MDT1-10-3</strain>
    </source>
</reference>
<feature type="domain" description="DUF2382" evidence="3">
    <location>
        <begin position="328"/>
        <end position="401"/>
    </location>
</feature>
<dbReference type="EMBL" id="VKKZ01000025">
    <property type="protein sequence ID" value="KAA6430629.1"/>
    <property type="molecule type" value="Genomic_DNA"/>
</dbReference>
<dbReference type="Pfam" id="PF05239">
    <property type="entry name" value="PRC"/>
    <property type="match status" value="1"/>
</dbReference>
<dbReference type="InterPro" id="IPR027275">
    <property type="entry name" value="PRC-brl_dom"/>
</dbReference>
<comment type="caution">
    <text evidence="4">The sequence shown here is derived from an EMBL/GenBank/DDBJ whole genome shotgun (WGS) entry which is preliminary data.</text>
</comment>
<dbReference type="InterPro" id="IPR019060">
    <property type="entry name" value="DUF2382"/>
</dbReference>
<dbReference type="AlphaFoldDB" id="A0A5M8Q453"/>
<evidence type="ECO:0000259" key="3">
    <source>
        <dbReference type="Pfam" id="PF09557"/>
    </source>
</evidence>
<sequence length="417" mass="46526">MENKGNAKMEYHLQELGHSDFSVAKGEEDIRGWKVSDRQGNLLGNVKELLCDPQARKVRYAVVDLTGNALNLDPRPVLVPIGLAQLHAAEDVVTIPEAEATQWQALPTYHRHTLNQEMERAVQRVFSGETRPENAPVPQGETHSPEFYRQEQFNQRNLYRNRGAKNVIGLFPDAESVARVTRELTASGFSEEDIDAAVRPAPGAAGRGDTGTAFDDFFYSLFSTQEEAATFEEKLHQSQALVVVRAFSPEEANRAAAILNTRRGAELDIQVEKTAAQTQTTPNFASSPVSIPVVRNQDALPQQETGLNNQEHPFPQRESLHQEPQSPTQEHVHLEQIPFDRTTTEPGFGFFQEGTLELKEFAEVPVLTKEAHVVEEITIAKDVEIQEETIYETVRKTDIQIEGISPQHNPSEPTPPS</sequence>
<name>A0A5M8Q453_9BACT</name>
<dbReference type="OrthoDB" id="581516at2"/>
<dbReference type="Gene3D" id="3.90.50.10">
    <property type="entry name" value="Photosynthetic Reaction Center, subunit H, domain 2"/>
    <property type="match status" value="1"/>
</dbReference>